<dbReference type="EMBL" id="UINC01059613">
    <property type="protein sequence ID" value="SVB83227.1"/>
    <property type="molecule type" value="Genomic_DNA"/>
</dbReference>
<gene>
    <name evidence="1" type="ORF">METZ01_LOCUS236081</name>
</gene>
<proteinExistence type="predicted"/>
<feature type="non-terminal residue" evidence="1">
    <location>
        <position position="113"/>
    </location>
</feature>
<accession>A0A382H8H7</accession>
<organism evidence="1">
    <name type="scientific">marine metagenome</name>
    <dbReference type="NCBI Taxonomy" id="408172"/>
    <lineage>
        <taxon>unclassified sequences</taxon>
        <taxon>metagenomes</taxon>
        <taxon>ecological metagenomes</taxon>
    </lineage>
</organism>
<protein>
    <submittedName>
        <fullName evidence="1">Uncharacterized protein</fullName>
    </submittedName>
</protein>
<name>A0A382H8H7_9ZZZZ</name>
<sequence length="113" mass="12006">MKKMTYLLNLTLFVLCTQFVFADVVNDDGGKQMYISFEDAQAALGDKDYFEPGNGSTTRSAPDWEDDPGAYEFSASLVAGIVQDADGNNVAADGDILAAFGPNGDVQGVAIQL</sequence>
<reference evidence="1" key="1">
    <citation type="submission" date="2018-05" db="EMBL/GenBank/DDBJ databases">
        <authorList>
            <person name="Lanie J.A."/>
            <person name="Ng W.-L."/>
            <person name="Kazmierczak K.M."/>
            <person name="Andrzejewski T.M."/>
            <person name="Davidsen T.M."/>
            <person name="Wayne K.J."/>
            <person name="Tettelin H."/>
            <person name="Glass J.I."/>
            <person name="Rusch D."/>
            <person name="Podicherti R."/>
            <person name="Tsui H.-C.T."/>
            <person name="Winkler M.E."/>
        </authorList>
    </citation>
    <scope>NUCLEOTIDE SEQUENCE</scope>
</reference>
<evidence type="ECO:0000313" key="1">
    <source>
        <dbReference type="EMBL" id="SVB83227.1"/>
    </source>
</evidence>
<dbReference type="AlphaFoldDB" id="A0A382H8H7"/>